<keyword evidence="2" id="KW-0813">Transport</keyword>
<sequence length="185" mass="20543">AEIFAFVGPNGGGKTTLFRILSTLMPMQTGKVAVLGYDLETAVGPIRREIGVVFQAPSLDKKLTVDENLRHQGHLYGLSANDLRARRDELLTQVGLMDRRRDLVEKLSGGLRRRVELAKGMLHRPRLLLLDEPSTEERGLTSSIGTHKGKYLRPCDFKFKIVDCAAVAIMMPQSGNCNSRCCIHL</sequence>
<protein>
    <recommendedName>
        <fullName evidence="5">ABC transporter domain-containing protein</fullName>
    </recommendedName>
</protein>
<evidence type="ECO:0000259" key="5">
    <source>
        <dbReference type="Pfam" id="PF00005"/>
    </source>
</evidence>
<evidence type="ECO:0000256" key="3">
    <source>
        <dbReference type="ARBA" id="ARBA00022741"/>
    </source>
</evidence>
<keyword evidence="4" id="KW-0067">ATP-binding</keyword>
<evidence type="ECO:0000313" key="6">
    <source>
        <dbReference type="EMBL" id="GAH16903.1"/>
    </source>
</evidence>
<feature type="non-terminal residue" evidence="6">
    <location>
        <position position="1"/>
    </location>
</feature>
<dbReference type="SUPFAM" id="SSF52540">
    <property type="entry name" value="P-loop containing nucleoside triphosphate hydrolases"/>
    <property type="match status" value="1"/>
</dbReference>
<dbReference type="PANTHER" id="PTHR42711">
    <property type="entry name" value="ABC TRANSPORTER ATP-BINDING PROTEIN"/>
    <property type="match status" value="1"/>
</dbReference>
<dbReference type="InterPro" id="IPR050763">
    <property type="entry name" value="ABC_transporter_ATP-binding"/>
</dbReference>
<dbReference type="Gene3D" id="3.40.50.300">
    <property type="entry name" value="P-loop containing nucleotide triphosphate hydrolases"/>
    <property type="match status" value="1"/>
</dbReference>
<feature type="domain" description="ABC transporter" evidence="5">
    <location>
        <begin position="2"/>
        <end position="134"/>
    </location>
</feature>
<dbReference type="Pfam" id="PF00005">
    <property type="entry name" value="ABC_tran"/>
    <property type="match status" value="1"/>
</dbReference>
<dbReference type="InterPro" id="IPR003439">
    <property type="entry name" value="ABC_transporter-like_ATP-bd"/>
</dbReference>
<feature type="non-terminal residue" evidence="6">
    <location>
        <position position="185"/>
    </location>
</feature>
<proteinExistence type="inferred from homology"/>
<evidence type="ECO:0000256" key="4">
    <source>
        <dbReference type="ARBA" id="ARBA00022840"/>
    </source>
</evidence>
<dbReference type="GO" id="GO:0016887">
    <property type="term" value="F:ATP hydrolysis activity"/>
    <property type="evidence" value="ECO:0007669"/>
    <property type="project" value="InterPro"/>
</dbReference>
<reference evidence="6" key="1">
    <citation type="journal article" date="2014" name="Front. Microbiol.">
        <title>High frequency of phylogenetically diverse reductive dehalogenase-homologous genes in deep subseafloor sedimentary metagenomes.</title>
        <authorList>
            <person name="Kawai M."/>
            <person name="Futagami T."/>
            <person name="Toyoda A."/>
            <person name="Takaki Y."/>
            <person name="Nishi S."/>
            <person name="Hori S."/>
            <person name="Arai W."/>
            <person name="Tsubouchi T."/>
            <person name="Morono Y."/>
            <person name="Uchiyama I."/>
            <person name="Ito T."/>
            <person name="Fujiyama A."/>
            <person name="Inagaki F."/>
            <person name="Takami H."/>
        </authorList>
    </citation>
    <scope>NUCLEOTIDE SEQUENCE</scope>
    <source>
        <strain evidence="6">Expedition CK06-06</strain>
    </source>
</reference>
<comment type="similarity">
    <text evidence="1">Belongs to the ABC transporter superfamily.</text>
</comment>
<dbReference type="AlphaFoldDB" id="X1F7Y4"/>
<name>X1F7Y4_9ZZZZ</name>
<organism evidence="6">
    <name type="scientific">marine sediment metagenome</name>
    <dbReference type="NCBI Taxonomy" id="412755"/>
    <lineage>
        <taxon>unclassified sequences</taxon>
        <taxon>metagenomes</taxon>
        <taxon>ecological metagenomes</taxon>
    </lineage>
</organism>
<keyword evidence="3" id="KW-0547">Nucleotide-binding</keyword>
<gene>
    <name evidence="6" type="ORF">S01H4_60550</name>
</gene>
<evidence type="ECO:0000256" key="1">
    <source>
        <dbReference type="ARBA" id="ARBA00005417"/>
    </source>
</evidence>
<dbReference type="EMBL" id="BART01035730">
    <property type="protein sequence ID" value="GAH16903.1"/>
    <property type="molecule type" value="Genomic_DNA"/>
</dbReference>
<accession>X1F7Y4</accession>
<comment type="caution">
    <text evidence="6">The sequence shown here is derived from an EMBL/GenBank/DDBJ whole genome shotgun (WGS) entry which is preliminary data.</text>
</comment>
<evidence type="ECO:0000256" key="2">
    <source>
        <dbReference type="ARBA" id="ARBA00022448"/>
    </source>
</evidence>
<dbReference type="InterPro" id="IPR027417">
    <property type="entry name" value="P-loop_NTPase"/>
</dbReference>
<dbReference type="GO" id="GO:0005524">
    <property type="term" value="F:ATP binding"/>
    <property type="evidence" value="ECO:0007669"/>
    <property type="project" value="UniProtKB-KW"/>
</dbReference>
<dbReference type="PANTHER" id="PTHR42711:SF5">
    <property type="entry name" value="ABC TRANSPORTER ATP-BINDING PROTEIN NATA"/>
    <property type="match status" value="1"/>
</dbReference>